<dbReference type="EMBL" id="GBXM01068751">
    <property type="protein sequence ID" value="JAH39826.1"/>
    <property type="molecule type" value="Transcribed_RNA"/>
</dbReference>
<name>A0A0E9PFB4_ANGAN</name>
<reference evidence="1" key="1">
    <citation type="submission" date="2014-11" db="EMBL/GenBank/DDBJ databases">
        <authorList>
            <person name="Amaro Gonzalez C."/>
        </authorList>
    </citation>
    <scope>NUCLEOTIDE SEQUENCE</scope>
</reference>
<dbReference type="EMBL" id="GBXM01106024">
    <property type="protein sequence ID" value="JAH02553.1"/>
    <property type="molecule type" value="Transcribed_RNA"/>
</dbReference>
<proteinExistence type="predicted"/>
<dbReference type="AlphaFoldDB" id="A0A0E9PFB4"/>
<sequence>MKINTDPSLMFQRLCGGKWLCQCLLVAEVQ</sequence>
<reference evidence="1" key="2">
    <citation type="journal article" date="2015" name="Fish Shellfish Immunol.">
        <title>Early steps in the European eel (Anguilla anguilla)-Vibrio vulnificus interaction in the gills: Role of the RtxA13 toxin.</title>
        <authorList>
            <person name="Callol A."/>
            <person name="Pajuelo D."/>
            <person name="Ebbesson L."/>
            <person name="Teles M."/>
            <person name="MacKenzie S."/>
            <person name="Amaro C."/>
        </authorList>
    </citation>
    <scope>NUCLEOTIDE SEQUENCE</scope>
</reference>
<protein>
    <submittedName>
        <fullName evidence="1">Uncharacterized protein</fullName>
    </submittedName>
</protein>
<organism evidence="1">
    <name type="scientific">Anguilla anguilla</name>
    <name type="common">European freshwater eel</name>
    <name type="synonym">Muraena anguilla</name>
    <dbReference type="NCBI Taxonomy" id="7936"/>
    <lineage>
        <taxon>Eukaryota</taxon>
        <taxon>Metazoa</taxon>
        <taxon>Chordata</taxon>
        <taxon>Craniata</taxon>
        <taxon>Vertebrata</taxon>
        <taxon>Euteleostomi</taxon>
        <taxon>Actinopterygii</taxon>
        <taxon>Neopterygii</taxon>
        <taxon>Teleostei</taxon>
        <taxon>Anguilliformes</taxon>
        <taxon>Anguillidae</taxon>
        <taxon>Anguilla</taxon>
    </lineage>
</organism>
<accession>A0A0E9PFB4</accession>
<evidence type="ECO:0000313" key="1">
    <source>
        <dbReference type="EMBL" id="JAH02553.1"/>
    </source>
</evidence>